<reference evidence="3 5" key="2">
    <citation type="submission" date="2020-08" db="EMBL/GenBank/DDBJ databases">
        <title>The isolate Caproiciproducens sp. 7D4C2 produces n-caproate at mildly acidic conditions from hexoses: genome and rBOX comparison with related strains and chain-elongating bacteria.</title>
        <authorList>
            <person name="Esquivel-Elizondo S."/>
            <person name="Bagci C."/>
            <person name="Temovska M."/>
            <person name="Jeon B.S."/>
            <person name="Bessarab I."/>
            <person name="Williams R.B.H."/>
            <person name="Huson D.H."/>
            <person name="Angenent L.T."/>
        </authorList>
    </citation>
    <scope>NUCLEOTIDE SEQUENCE [LARGE SCALE GENOMIC DNA]</scope>
    <source>
        <strain evidence="3 5">7D4C2</strain>
    </source>
</reference>
<dbReference type="EMBL" id="VWXL01000053">
    <property type="protein sequence ID" value="MVB11256.1"/>
    <property type="molecule type" value="Genomic_DNA"/>
</dbReference>
<organism evidence="2 4">
    <name type="scientific">Caproicibacter fermentans</name>
    <dbReference type="NCBI Taxonomy" id="2576756"/>
    <lineage>
        <taxon>Bacteria</taxon>
        <taxon>Bacillati</taxon>
        <taxon>Bacillota</taxon>
        <taxon>Clostridia</taxon>
        <taxon>Eubacteriales</taxon>
        <taxon>Acutalibacteraceae</taxon>
        <taxon>Caproicibacter</taxon>
    </lineage>
</organism>
<evidence type="ECO:0000313" key="2">
    <source>
        <dbReference type="EMBL" id="MVB11256.1"/>
    </source>
</evidence>
<gene>
    <name evidence="2" type="ORF">CAFE_19640</name>
    <name evidence="3" type="ORF">HCR03_06795</name>
</gene>
<keyword evidence="1" id="KW-0472">Membrane</keyword>
<evidence type="ECO:0000313" key="3">
    <source>
        <dbReference type="EMBL" id="QNK41934.1"/>
    </source>
</evidence>
<dbReference type="AlphaFoldDB" id="A0A6N8HZL2"/>
<evidence type="ECO:0000313" key="4">
    <source>
        <dbReference type="Proteomes" id="UP000469440"/>
    </source>
</evidence>
<feature type="transmembrane region" description="Helical" evidence="1">
    <location>
        <begin position="43"/>
        <end position="61"/>
    </location>
</feature>
<dbReference type="Proteomes" id="UP000515909">
    <property type="component" value="Chromosome"/>
</dbReference>
<dbReference type="OrthoDB" id="2734858at2"/>
<accession>A0A7G8TE93</accession>
<reference evidence="2 4" key="1">
    <citation type="submission" date="2019-09" db="EMBL/GenBank/DDBJ databases">
        <title>Genome sequence of Clostridium sp. EA1.</title>
        <authorList>
            <person name="Poehlein A."/>
            <person name="Bengelsdorf F.R."/>
            <person name="Daniel R."/>
        </authorList>
    </citation>
    <scope>NUCLEOTIDE SEQUENCE [LARGE SCALE GENOMIC DNA]</scope>
    <source>
        <strain evidence="2 4">EA1</strain>
    </source>
</reference>
<dbReference type="RefSeq" id="WP_066649825.1">
    <property type="nucleotide sequence ID" value="NZ_CP060286.1"/>
</dbReference>
<sequence length="144" mass="16777">MRLDELLKAMFRSFFVITTGVVASMYLYCALLNPGAVFTVKDIGRILLMAVVGDLPLFLFWSRRELSKRRYFIRRIVHMAVLALILLYFASLWDWISLDKAGEVAVFLLCVLAVYVIVLFAAVLRDKKLSDRLNRKLKERYHTR</sequence>
<dbReference type="EMBL" id="CP060286">
    <property type="protein sequence ID" value="QNK41934.1"/>
    <property type="molecule type" value="Genomic_DNA"/>
</dbReference>
<keyword evidence="4" id="KW-1185">Reference proteome</keyword>
<keyword evidence="1" id="KW-1133">Transmembrane helix</keyword>
<proteinExistence type="predicted"/>
<protein>
    <submittedName>
        <fullName evidence="3">DUF3021 family protein</fullName>
    </submittedName>
</protein>
<evidence type="ECO:0000256" key="1">
    <source>
        <dbReference type="SAM" id="Phobius"/>
    </source>
</evidence>
<dbReference type="Pfam" id="PF11457">
    <property type="entry name" value="DUF3021"/>
    <property type="match status" value="1"/>
</dbReference>
<dbReference type="KEGG" id="cfem:HCR03_06795"/>
<evidence type="ECO:0000313" key="5">
    <source>
        <dbReference type="Proteomes" id="UP000515909"/>
    </source>
</evidence>
<dbReference type="InterPro" id="IPR021560">
    <property type="entry name" value="DUF3021"/>
</dbReference>
<keyword evidence="1" id="KW-0812">Transmembrane</keyword>
<feature type="transmembrane region" description="Helical" evidence="1">
    <location>
        <begin position="12"/>
        <end position="31"/>
    </location>
</feature>
<feature type="transmembrane region" description="Helical" evidence="1">
    <location>
        <begin position="105"/>
        <end position="124"/>
    </location>
</feature>
<name>A0A6N8HZL2_9FIRM</name>
<accession>A0A6N8HZL2</accession>
<feature type="transmembrane region" description="Helical" evidence="1">
    <location>
        <begin position="73"/>
        <end position="93"/>
    </location>
</feature>
<dbReference type="Proteomes" id="UP000469440">
    <property type="component" value="Unassembled WGS sequence"/>
</dbReference>